<accession>A0A371HV69</accession>
<protein>
    <submittedName>
        <fullName evidence="2">MADS-box transcription factor 27</fullName>
    </submittedName>
</protein>
<reference evidence="2" key="1">
    <citation type="submission" date="2018-05" db="EMBL/GenBank/DDBJ databases">
        <title>Draft genome of Mucuna pruriens seed.</title>
        <authorList>
            <person name="Nnadi N.E."/>
            <person name="Vos R."/>
            <person name="Hasami M.H."/>
            <person name="Devisetty U.K."/>
            <person name="Aguiy J.C."/>
        </authorList>
    </citation>
    <scope>NUCLEOTIDE SEQUENCE [LARGE SCALE GENOMIC DNA]</scope>
    <source>
        <strain evidence="2">JCA_2017</strain>
    </source>
</reference>
<name>A0A371HV69_MUCPR</name>
<dbReference type="AlphaFoldDB" id="A0A371HV69"/>
<dbReference type="EMBL" id="QJKJ01001639">
    <property type="protein sequence ID" value="RDY06680.1"/>
    <property type="molecule type" value="Genomic_DNA"/>
</dbReference>
<organism evidence="2 3">
    <name type="scientific">Mucuna pruriens</name>
    <name type="common">Velvet bean</name>
    <name type="synonym">Dolichos pruriens</name>
    <dbReference type="NCBI Taxonomy" id="157652"/>
    <lineage>
        <taxon>Eukaryota</taxon>
        <taxon>Viridiplantae</taxon>
        <taxon>Streptophyta</taxon>
        <taxon>Embryophyta</taxon>
        <taxon>Tracheophyta</taxon>
        <taxon>Spermatophyta</taxon>
        <taxon>Magnoliopsida</taxon>
        <taxon>eudicotyledons</taxon>
        <taxon>Gunneridae</taxon>
        <taxon>Pentapetalae</taxon>
        <taxon>rosids</taxon>
        <taxon>fabids</taxon>
        <taxon>Fabales</taxon>
        <taxon>Fabaceae</taxon>
        <taxon>Papilionoideae</taxon>
        <taxon>50 kb inversion clade</taxon>
        <taxon>NPAAA clade</taxon>
        <taxon>indigoferoid/millettioid clade</taxon>
        <taxon>Phaseoleae</taxon>
        <taxon>Mucuna</taxon>
    </lineage>
</organism>
<dbReference type="InterPro" id="IPR002487">
    <property type="entry name" value="TF_Kbox"/>
</dbReference>
<dbReference type="GO" id="GO:0003700">
    <property type="term" value="F:DNA-binding transcription factor activity"/>
    <property type="evidence" value="ECO:0007669"/>
    <property type="project" value="InterPro"/>
</dbReference>
<dbReference type="GO" id="GO:0005634">
    <property type="term" value="C:nucleus"/>
    <property type="evidence" value="ECO:0007669"/>
    <property type="project" value="InterPro"/>
</dbReference>
<dbReference type="STRING" id="157652.A0A371HV69"/>
<comment type="caution">
    <text evidence="2">The sequence shown here is derived from an EMBL/GenBank/DDBJ whole genome shotgun (WGS) entry which is preliminary data.</text>
</comment>
<dbReference type="Proteomes" id="UP000257109">
    <property type="component" value="Unassembled WGS sequence"/>
</dbReference>
<gene>
    <name evidence="2" type="primary">MADS27</name>
    <name evidence="2" type="ORF">CR513_09294</name>
</gene>
<feature type="non-terminal residue" evidence="2">
    <location>
        <position position="1"/>
    </location>
</feature>
<dbReference type="OrthoDB" id="1898716at2759"/>
<evidence type="ECO:0000313" key="2">
    <source>
        <dbReference type="EMBL" id="RDY06680.1"/>
    </source>
</evidence>
<evidence type="ECO:0000259" key="1">
    <source>
        <dbReference type="PROSITE" id="PS51297"/>
    </source>
</evidence>
<dbReference type="PROSITE" id="PS51297">
    <property type="entry name" value="K_BOX"/>
    <property type="match status" value="1"/>
</dbReference>
<evidence type="ECO:0000313" key="3">
    <source>
        <dbReference type="Proteomes" id="UP000257109"/>
    </source>
</evidence>
<dbReference type="Pfam" id="PF01486">
    <property type="entry name" value="K-box"/>
    <property type="match status" value="1"/>
</dbReference>
<proteinExistence type="predicted"/>
<sequence>MEEASKPIPLLLMGQELSGLGFNQLMHLENQLQISLENVRVRKVSWFKVKANQSSSLHDQTFRDEIKELQQKGSLIHQQNKELHKKIDLIHKENAELQKVIVIEARGREEEKATLNPSQAIRNGYDILDPVSLQQSQPQFQPQHSEPPAEVMILGSSLKLMI</sequence>
<feature type="domain" description="K-box" evidence="1">
    <location>
        <begin position="1"/>
        <end position="93"/>
    </location>
</feature>
<keyword evidence="3" id="KW-1185">Reference proteome</keyword>